<dbReference type="SUPFAM" id="SSF51161">
    <property type="entry name" value="Trimeric LpxA-like enzymes"/>
    <property type="match status" value="1"/>
</dbReference>
<evidence type="ECO:0000313" key="5">
    <source>
        <dbReference type="EMBL" id="TWD86100.1"/>
    </source>
</evidence>
<protein>
    <submittedName>
        <fullName evidence="5">Sugar O-acyltransferase (Sialic acid O-acetyltransferase NeuD family)</fullName>
    </submittedName>
</protein>
<dbReference type="CDD" id="cd03360">
    <property type="entry name" value="LbH_AT_putative"/>
    <property type="match status" value="1"/>
</dbReference>
<dbReference type="InterPro" id="IPR050179">
    <property type="entry name" value="Trans_hexapeptide_repeat"/>
</dbReference>
<dbReference type="RefSeq" id="WP_145743094.1">
    <property type="nucleotide sequence ID" value="NZ_VIVL01000004.1"/>
</dbReference>
<feature type="site" description="Increases basicity of active site His" evidence="2">
    <location>
        <position position="142"/>
    </location>
</feature>
<dbReference type="OrthoDB" id="9794407at2"/>
<dbReference type="Pfam" id="PF17836">
    <property type="entry name" value="PglD_N"/>
    <property type="match status" value="1"/>
</dbReference>
<proteinExistence type="inferred from homology"/>
<dbReference type="InterPro" id="IPR041561">
    <property type="entry name" value="PglD_N"/>
</dbReference>
<evidence type="ECO:0000256" key="3">
    <source>
        <dbReference type="PIRSR" id="PIRSR620019-2"/>
    </source>
</evidence>
<keyword evidence="5" id="KW-0012">Acyltransferase</keyword>
<dbReference type="Gene3D" id="2.160.10.10">
    <property type="entry name" value="Hexapeptide repeat proteins"/>
    <property type="match status" value="1"/>
</dbReference>
<dbReference type="EMBL" id="VIVL01000004">
    <property type="protein sequence ID" value="TWD86100.1"/>
    <property type="molecule type" value="Genomic_DNA"/>
</dbReference>
<gene>
    <name evidence="5" type="ORF">FB547_10442</name>
</gene>
<dbReference type="AlphaFoldDB" id="A0A561C514"/>
<evidence type="ECO:0000256" key="1">
    <source>
        <dbReference type="ARBA" id="ARBA00007274"/>
    </source>
</evidence>
<dbReference type="Gene3D" id="3.40.50.20">
    <property type="match status" value="1"/>
</dbReference>
<evidence type="ECO:0000259" key="4">
    <source>
        <dbReference type="Pfam" id="PF17836"/>
    </source>
</evidence>
<feature type="binding site" evidence="3">
    <location>
        <position position="74"/>
    </location>
    <ligand>
        <name>substrate</name>
    </ligand>
</feature>
<accession>A0A561C514</accession>
<sequence>MKRLLIIGGGGHGRSVAEAVLLSKQRQEQCFELTAFLDDAAKPHQHVWDWPVWGTTAMLPECRGRVDAVVVAIGNNTLREALHRRVHAAGLSLATVMHPTAVVSPRASIGAGGVIMAGAIVGTEAQLGEGVIINCGAVVDHDCVVEDFAHLGGNASMAGGAVLGRGAWMQVGASLGYGVELPARAVLRAGEAMSVDQETSHCVQAVAHGATE</sequence>
<dbReference type="Proteomes" id="UP000319722">
    <property type="component" value="Unassembled WGS sequence"/>
</dbReference>
<name>A0A561C514_9BURK</name>
<comment type="caution">
    <text evidence="5">The sequence shown here is derived from an EMBL/GenBank/DDBJ whole genome shotgun (WGS) entry which is preliminary data.</text>
</comment>
<evidence type="ECO:0000313" key="6">
    <source>
        <dbReference type="Proteomes" id="UP000319722"/>
    </source>
</evidence>
<feature type="active site" description="Proton acceptor" evidence="2">
    <location>
        <position position="141"/>
    </location>
</feature>
<evidence type="ECO:0000256" key="2">
    <source>
        <dbReference type="PIRSR" id="PIRSR620019-1"/>
    </source>
</evidence>
<comment type="similarity">
    <text evidence="1">Belongs to the transferase hexapeptide repeat family.</text>
</comment>
<dbReference type="GO" id="GO:0016746">
    <property type="term" value="F:acyltransferase activity"/>
    <property type="evidence" value="ECO:0007669"/>
    <property type="project" value="UniProtKB-KW"/>
</dbReference>
<feature type="domain" description="PglD N-terminal" evidence="4">
    <location>
        <begin position="3"/>
        <end position="85"/>
    </location>
</feature>
<dbReference type="InterPro" id="IPR020019">
    <property type="entry name" value="AcTrfase_PglD-like"/>
</dbReference>
<reference evidence="5 6" key="1">
    <citation type="submission" date="2019-06" db="EMBL/GenBank/DDBJ databases">
        <title>Sorghum-associated microbial communities from plants grown in Nebraska, USA.</title>
        <authorList>
            <person name="Schachtman D."/>
        </authorList>
    </citation>
    <scope>NUCLEOTIDE SEQUENCE [LARGE SCALE GENOMIC DNA]</scope>
    <source>
        <strain evidence="5 6">T529</strain>
    </source>
</reference>
<dbReference type="PANTHER" id="PTHR43300">
    <property type="entry name" value="ACETYLTRANSFERASE"/>
    <property type="match status" value="1"/>
</dbReference>
<dbReference type="InterPro" id="IPR011004">
    <property type="entry name" value="Trimer_LpxA-like_sf"/>
</dbReference>
<dbReference type="PANTHER" id="PTHR43300:SF7">
    <property type="entry name" value="UDP-N-ACETYLBACILLOSAMINE N-ACETYLTRANSFERASE"/>
    <property type="match status" value="1"/>
</dbReference>
<feature type="binding site" evidence="3">
    <location>
        <position position="150"/>
    </location>
    <ligand>
        <name>acetyl-CoA</name>
        <dbReference type="ChEBI" id="CHEBI:57288"/>
    </ligand>
</feature>
<keyword evidence="5" id="KW-0808">Transferase</keyword>
<organism evidence="5 6">
    <name type="scientific">Variovorax beijingensis</name>
    <dbReference type="NCBI Taxonomy" id="2496117"/>
    <lineage>
        <taxon>Bacteria</taxon>
        <taxon>Pseudomonadati</taxon>
        <taxon>Pseudomonadota</taxon>
        <taxon>Betaproteobacteria</taxon>
        <taxon>Burkholderiales</taxon>
        <taxon>Comamonadaceae</taxon>
        <taxon>Variovorax</taxon>
    </lineage>
</organism>